<feature type="non-terminal residue" evidence="1">
    <location>
        <position position="1"/>
    </location>
</feature>
<organism evidence="1">
    <name type="scientific">marine metagenome</name>
    <dbReference type="NCBI Taxonomy" id="408172"/>
    <lineage>
        <taxon>unclassified sequences</taxon>
        <taxon>metagenomes</taxon>
        <taxon>ecological metagenomes</taxon>
    </lineage>
</organism>
<gene>
    <name evidence="1" type="ORF">METZ01_LOCUS381436</name>
</gene>
<reference evidence="1" key="1">
    <citation type="submission" date="2018-05" db="EMBL/GenBank/DDBJ databases">
        <authorList>
            <person name="Lanie J.A."/>
            <person name="Ng W.-L."/>
            <person name="Kazmierczak K.M."/>
            <person name="Andrzejewski T.M."/>
            <person name="Davidsen T.M."/>
            <person name="Wayne K.J."/>
            <person name="Tettelin H."/>
            <person name="Glass J.I."/>
            <person name="Rusch D."/>
            <person name="Podicherti R."/>
            <person name="Tsui H.-C.T."/>
            <person name="Winkler M.E."/>
        </authorList>
    </citation>
    <scope>NUCLEOTIDE SEQUENCE</scope>
</reference>
<protein>
    <recommendedName>
        <fullName evidence="2">Right handed beta helix domain-containing protein</fullName>
    </recommendedName>
</protein>
<proteinExistence type="predicted"/>
<name>A0A382U3N4_9ZZZZ</name>
<dbReference type="AlphaFoldDB" id="A0A382U3N4"/>
<evidence type="ECO:0000313" key="1">
    <source>
        <dbReference type="EMBL" id="SVD28582.1"/>
    </source>
</evidence>
<sequence>SGLVVTGNGCCGFECPISSLLVGSVEDVEFSSLFLTCGDTSPCIDARIDGELAFVGSGFPISEINANGTFARLRGAGTVNINEMSVLYSNKLFDVSGSGELVITDSTLRFDDGGSISGWSLEIDDTIILAEENGLVLLDVDATLTSIELHRDFSSSDSTSVGLRAVWSEIFMDDVSVMGWNEGIRCESECSITGNHLTAGGGGRNTGSGITIEGGTVTIDTLDTSASDVGIDVVNGYIHLVEWNIDMAHRSYGIELSNDANAIIRDMPGSTSSGAYDGFGDGNLLWGSSGTPNLAV</sequence>
<feature type="non-terminal residue" evidence="1">
    <location>
        <position position="296"/>
    </location>
</feature>
<evidence type="ECO:0008006" key="2">
    <source>
        <dbReference type="Google" id="ProtNLM"/>
    </source>
</evidence>
<accession>A0A382U3N4</accession>
<dbReference type="EMBL" id="UINC01141065">
    <property type="protein sequence ID" value="SVD28582.1"/>
    <property type="molecule type" value="Genomic_DNA"/>
</dbReference>